<dbReference type="Proteomes" id="UP000030854">
    <property type="component" value="Unassembled WGS sequence"/>
</dbReference>
<dbReference type="EMBL" id="JNVN01001704">
    <property type="protein sequence ID" value="KHJ32949.1"/>
    <property type="molecule type" value="Genomic_DNA"/>
</dbReference>
<dbReference type="OMA" id="GQFHFGM"/>
<name>A0A0B1P8G6_UNCNE</name>
<protein>
    <recommendedName>
        <fullName evidence="2">Glycoside hydrolase 131 catalytic N-terminal domain-containing protein</fullName>
    </recommendedName>
</protein>
<gene>
    <name evidence="3" type="ORF">EV44_g0305</name>
</gene>
<sequence>MPRFVILSAVLLMIPSAFSQQCRVQFDARVPAGSKPGSFDAKTSVFRTDAVIGEGLKFSDVLTLPPVVPSIFDVKTIPVEVSITDKSIFNHQTGFRRCELLPESVDVDDPSTEGIKTVHFSVMQNSMKPINITHEYQLAFMEDKEFTTNQWVLKTGTIAGQKQDPNDLVLLGNVKDGEVLFTTPFTENVFHNFALTLDFNDNHITVFYSKGSSPLQNVLTRTPNDLTGRGEYHFGILKKGLGSSSDVTKNGIQEQGIDEGMIFGGIFQEDSIDGCVSTSA</sequence>
<dbReference type="AlphaFoldDB" id="A0A0B1P8G6"/>
<dbReference type="STRING" id="52586.A0A0B1P8G6"/>
<dbReference type="PANTHER" id="PTHR34612">
    <property type="entry name" value="GH131_N DOMAIN-CONTAINING PROTEIN"/>
    <property type="match status" value="1"/>
</dbReference>
<evidence type="ECO:0000313" key="3">
    <source>
        <dbReference type="EMBL" id="KHJ32949.1"/>
    </source>
</evidence>
<keyword evidence="4" id="KW-1185">Reference proteome</keyword>
<evidence type="ECO:0000259" key="2">
    <source>
        <dbReference type="Pfam" id="PF18271"/>
    </source>
</evidence>
<proteinExistence type="predicted"/>
<dbReference type="PANTHER" id="PTHR34612:SF2">
    <property type="entry name" value="GLYCOSIDE HYDROLASE 131 CATALYTIC N-TERMINAL DOMAIN-CONTAINING PROTEIN"/>
    <property type="match status" value="1"/>
</dbReference>
<evidence type="ECO:0000313" key="4">
    <source>
        <dbReference type="Proteomes" id="UP000030854"/>
    </source>
</evidence>
<feature type="domain" description="Glycoside hydrolase 131 catalytic N-terminal" evidence="2">
    <location>
        <begin position="24"/>
        <end position="274"/>
    </location>
</feature>
<dbReference type="Gene3D" id="2.60.120.1160">
    <property type="match status" value="1"/>
</dbReference>
<feature type="chain" id="PRO_5002080540" description="Glycoside hydrolase 131 catalytic N-terminal domain-containing protein" evidence="1">
    <location>
        <begin position="20"/>
        <end position="280"/>
    </location>
</feature>
<comment type="caution">
    <text evidence="3">The sequence shown here is derived from an EMBL/GenBank/DDBJ whole genome shotgun (WGS) entry which is preliminary data.</text>
</comment>
<feature type="signal peptide" evidence="1">
    <location>
        <begin position="1"/>
        <end position="19"/>
    </location>
</feature>
<keyword evidence="1" id="KW-0732">Signal</keyword>
<dbReference type="InterPro" id="IPR041524">
    <property type="entry name" value="GH131_N"/>
</dbReference>
<reference evidence="3 4" key="1">
    <citation type="journal article" date="2014" name="BMC Genomics">
        <title>Adaptive genomic structural variation in the grape powdery mildew pathogen, Erysiphe necator.</title>
        <authorList>
            <person name="Jones L."/>
            <person name="Riaz S."/>
            <person name="Morales-Cruz A."/>
            <person name="Amrine K.C."/>
            <person name="McGuire B."/>
            <person name="Gubler W.D."/>
            <person name="Walker M.A."/>
            <person name="Cantu D."/>
        </authorList>
    </citation>
    <scope>NUCLEOTIDE SEQUENCE [LARGE SCALE GENOMIC DNA]</scope>
    <source>
        <strain evidence="4">c</strain>
    </source>
</reference>
<accession>A0A0B1P8G6</accession>
<dbReference type="HOGENOM" id="CLU_063723_1_0_1"/>
<dbReference type="Pfam" id="PF18271">
    <property type="entry name" value="GH131_N"/>
    <property type="match status" value="1"/>
</dbReference>
<organism evidence="3 4">
    <name type="scientific">Uncinula necator</name>
    <name type="common">Grape powdery mildew</name>
    <dbReference type="NCBI Taxonomy" id="52586"/>
    <lineage>
        <taxon>Eukaryota</taxon>
        <taxon>Fungi</taxon>
        <taxon>Dikarya</taxon>
        <taxon>Ascomycota</taxon>
        <taxon>Pezizomycotina</taxon>
        <taxon>Leotiomycetes</taxon>
        <taxon>Erysiphales</taxon>
        <taxon>Erysiphaceae</taxon>
        <taxon>Erysiphe</taxon>
    </lineage>
</organism>
<evidence type="ECO:0000256" key="1">
    <source>
        <dbReference type="SAM" id="SignalP"/>
    </source>
</evidence>